<reference evidence="1" key="1">
    <citation type="journal article" date="2023" name="bioRxiv">
        <title>Scaffold-level genome assemblies of two parasitoid biocontrol wasps reveal the parthenogenesis mechanism and an associated novel virus.</title>
        <authorList>
            <person name="Inwood S."/>
            <person name="Skelly J."/>
            <person name="Guhlin J."/>
            <person name="Harrop T."/>
            <person name="Goldson S."/>
            <person name="Dearden P."/>
        </authorList>
    </citation>
    <scope>NUCLEOTIDE SEQUENCE</scope>
    <source>
        <strain evidence="1">Lincoln</strain>
        <tissue evidence="1">Whole body</tissue>
    </source>
</reference>
<gene>
    <name evidence="1" type="ORF">PV327_004114</name>
</gene>
<proteinExistence type="predicted"/>
<dbReference type="AlphaFoldDB" id="A0AA39FBQ7"/>
<sequence>MPPSAQSCCIKGCIEKSRHKWQVDLPVKFHCFSSTKCDVSWKDAKRIKFPNSEYSFPNISKRSGAGFRNSSPTKTAIVNYSSKVLCIGVQQQCDQTNNFDLPYYNISEFETDEH</sequence>
<evidence type="ECO:0000313" key="2">
    <source>
        <dbReference type="Proteomes" id="UP001168972"/>
    </source>
</evidence>
<dbReference type="Proteomes" id="UP001168972">
    <property type="component" value="Unassembled WGS sequence"/>
</dbReference>
<name>A0AA39FBQ7_MICHY</name>
<keyword evidence="2" id="KW-1185">Reference proteome</keyword>
<evidence type="ECO:0008006" key="3">
    <source>
        <dbReference type="Google" id="ProtNLM"/>
    </source>
</evidence>
<reference evidence="1" key="2">
    <citation type="submission" date="2023-03" db="EMBL/GenBank/DDBJ databases">
        <authorList>
            <person name="Inwood S.N."/>
            <person name="Skelly J.G."/>
            <person name="Guhlin J."/>
            <person name="Harrop T.W.R."/>
            <person name="Goldson S.G."/>
            <person name="Dearden P.K."/>
        </authorList>
    </citation>
    <scope>NUCLEOTIDE SEQUENCE</scope>
    <source>
        <strain evidence="1">Lincoln</strain>
        <tissue evidence="1">Whole body</tissue>
    </source>
</reference>
<comment type="caution">
    <text evidence="1">The sequence shown here is derived from an EMBL/GenBank/DDBJ whole genome shotgun (WGS) entry which is preliminary data.</text>
</comment>
<dbReference type="EMBL" id="JAQQBR010001832">
    <property type="protein sequence ID" value="KAK0166622.1"/>
    <property type="molecule type" value="Genomic_DNA"/>
</dbReference>
<accession>A0AA39FBQ7</accession>
<organism evidence="1 2">
    <name type="scientific">Microctonus hyperodae</name>
    <name type="common">Parasitoid wasp</name>
    <dbReference type="NCBI Taxonomy" id="165561"/>
    <lineage>
        <taxon>Eukaryota</taxon>
        <taxon>Metazoa</taxon>
        <taxon>Ecdysozoa</taxon>
        <taxon>Arthropoda</taxon>
        <taxon>Hexapoda</taxon>
        <taxon>Insecta</taxon>
        <taxon>Pterygota</taxon>
        <taxon>Neoptera</taxon>
        <taxon>Endopterygota</taxon>
        <taxon>Hymenoptera</taxon>
        <taxon>Apocrita</taxon>
        <taxon>Ichneumonoidea</taxon>
        <taxon>Braconidae</taxon>
        <taxon>Euphorinae</taxon>
        <taxon>Microctonus</taxon>
    </lineage>
</organism>
<evidence type="ECO:0000313" key="1">
    <source>
        <dbReference type="EMBL" id="KAK0166622.1"/>
    </source>
</evidence>
<protein>
    <recommendedName>
        <fullName evidence="3">THAP-type domain-containing protein</fullName>
    </recommendedName>
</protein>